<dbReference type="OrthoDB" id="72851at2759"/>
<evidence type="ECO:0000313" key="9">
    <source>
        <dbReference type="Proteomes" id="UP000325577"/>
    </source>
</evidence>
<comment type="subcellular location">
    <subcellularLocation>
        <location evidence="1">Endomembrane system</location>
    </subcellularLocation>
</comment>
<keyword evidence="9" id="KW-1185">Reference proteome</keyword>
<keyword evidence="5" id="KW-1133">Transmembrane helix</keyword>
<protein>
    <submittedName>
        <fullName evidence="8">Uncharacterized protein</fullName>
    </submittedName>
</protein>
<keyword evidence="3" id="KW-0808">Transferase</keyword>
<evidence type="ECO:0000256" key="2">
    <source>
        <dbReference type="ARBA" id="ARBA00022676"/>
    </source>
</evidence>
<evidence type="ECO:0000256" key="7">
    <source>
        <dbReference type="ARBA" id="ARBA00023316"/>
    </source>
</evidence>
<sequence length="112" mass="13027">MFINFSQLEEYEQLSQKIEDAAQRSVPSHLAPEFEIFLNTEGRNHPTIIKVISENREAQTKGLPHLVYRSREKRPKHPHYFKAGAMNVLLLNKATLSLNMMTNLEMRLNGMF</sequence>
<keyword evidence="4" id="KW-0812">Transmembrane</keyword>
<evidence type="ECO:0000256" key="1">
    <source>
        <dbReference type="ARBA" id="ARBA00004308"/>
    </source>
</evidence>
<gene>
    <name evidence="8" type="ORF">F0562_017254</name>
</gene>
<dbReference type="EMBL" id="CM018051">
    <property type="protein sequence ID" value="KAA8516928.1"/>
    <property type="molecule type" value="Genomic_DNA"/>
</dbReference>
<dbReference type="GO" id="GO:0030244">
    <property type="term" value="P:cellulose biosynthetic process"/>
    <property type="evidence" value="ECO:0007669"/>
    <property type="project" value="InterPro"/>
</dbReference>
<evidence type="ECO:0000256" key="3">
    <source>
        <dbReference type="ARBA" id="ARBA00022679"/>
    </source>
</evidence>
<reference evidence="8 9" key="1">
    <citation type="submission" date="2019-09" db="EMBL/GenBank/DDBJ databases">
        <title>A chromosome-level genome assembly of the Chinese tupelo Nyssa sinensis.</title>
        <authorList>
            <person name="Yang X."/>
            <person name="Kang M."/>
            <person name="Yang Y."/>
            <person name="Xiong H."/>
            <person name="Wang M."/>
            <person name="Zhang Z."/>
            <person name="Wang Z."/>
            <person name="Wu H."/>
            <person name="Ma T."/>
            <person name="Liu J."/>
            <person name="Xi Z."/>
        </authorList>
    </citation>
    <scope>NUCLEOTIDE SEQUENCE [LARGE SCALE GENOMIC DNA]</scope>
    <source>
        <strain evidence="8">J267</strain>
        <tissue evidence="8">Leaf</tissue>
    </source>
</reference>
<evidence type="ECO:0000256" key="5">
    <source>
        <dbReference type="ARBA" id="ARBA00022989"/>
    </source>
</evidence>
<evidence type="ECO:0000256" key="4">
    <source>
        <dbReference type="ARBA" id="ARBA00022692"/>
    </source>
</evidence>
<keyword evidence="2" id="KW-0328">Glycosyltransferase</keyword>
<dbReference type="GO" id="GO:0012505">
    <property type="term" value="C:endomembrane system"/>
    <property type="evidence" value="ECO:0007669"/>
    <property type="project" value="UniProtKB-SubCell"/>
</dbReference>
<proteinExistence type="predicted"/>
<accession>A0A5J4ZHB5</accession>
<dbReference type="InterPro" id="IPR005150">
    <property type="entry name" value="Cellulose_synth"/>
</dbReference>
<dbReference type="GO" id="GO:0016760">
    <property type="term" value="F:cellulose synthase (UDP-forming) activity"/>
    <property type="evidence" value="ECO:0007669"/>
    <property type="project" value="InterPro"/>
</dbReference>
<dbReference type="GO" id="GO:0071555">
    <property type="term" value="P:cell wall organization"/>
    <property type="evidence" value="ECO:0007669"/>
    <property type="project" value="UniProtKB-KW"/>
</dbReference>
<dbReference type="Pfam" id="PF03552">
    <property type="entry name" value="Cellulose_synt"/>
    <property type="match status" value="1"/>
</dbReference>
<organism evidence="8 9">
    <name type="scientific">Nyssa sinensis</name>
    <dbReference type="NCBI Taxonomy" id="561372"/>
    <lineage>
        <taxon>Eukaryota</taxon>
        <taxon>Viridiplantae</taxon>
        <taxon>Streptophyta</taxon>
        <taxon>Embryophyta</taxon>
        <taxon>Tracheophyta</taxon>
        <taxon>Spermatophyta</taxon>
        <taxon>Magnoliopsida</taxon>
        <taxon>eudicotyledons</taxon>
        <taxon>Gunneridae</taxon>
        <taxon>Pentapetalae</taxon>
        <taxon>asterids</taxon>
        <taxon>Cornales</taxon>
        <taxon>Nyssaceae</taxon>
        <taxon>Nyssa</taxon>
    </lineage>
</organism>
<dbReference type="AlphaFoldDB" id="A0A5J4ZHB5"/>
<dbReference type="Proteomes" id="UP000325577">
    <property type="component" value="Linkage Group LG8"/>
</dbReference>
<evidence type="ECO:0000256" key="6">
    <source>
        <dbReference type="ARBA" id="ARBA00023136"/>
    </source>
</evidence>
<dbReference type="GO" id="GO:0016020">
    <property type="term" value="C:membrane"/>
    <property type="evidence" value="ECO:0007669"/>
    <property type="project" value="InterPro"/>
</dbReference>
<name>A0A5J4ZHB5_9ASTE</name>
<keyword evidence="6" id="KW-0472">Membrane</keyword>
<keyword evidence="7" id="KW-0961">Cell wall biogenesis/degradation</keyword>
<evidence type="ECO:0000313" key="8">
    <source>
        <dbReference type="EMBL" id="KAA8516928.1"/>
    </source>
</evidence>
<dbReference type="PANTHER" id="PTHR13301">
    <property type="entry name" value="X-BOX TRANSCRIPTION FACTOR-RELATED"/>
    <property type="match status" value="1"/>
</dbReference>